<dbReference type="AlphaFoldDB" id="A0A1Z4C288"/>
<evidence type="ECO:0000256" key="1">
    <source>
        <dbReference type="ARBA" id="ARBA00022679"/>
    </source>
</evidence>
<dbReference type="OrthoDB" id="9797605at2"/>
<dbReference type="EMBL" id="CP022129">
    <property type="protein sequence ID" value="ASF47619.1"/>
    <property type="molecule type" value="Genomic_DNA"/>
</dbReference>
<evidence type="ECO:0008006" key="10">
    <source>
        <dbReference type="Google" id="ProtNLM"/>
    </source>
</evidence>
<dbReference type="CDD" id="cd00156">
    <property type="entry name" value="REC"/>
    <property type="match status" value="1"/>
</dbReference>
<dbReference type="SUPFAM" id="SSF52172">
    <property type="entry name" value="CheY-like"/>
    <property type="match status" value="1"/>
</dbReference>
<dbReference type="InterPro" id="IPR036890">
    <property type="entry name" value="HATPase_C_sf"/>
</dbReference>
<dbReference type="GO" id="GO:0046983">
    <property type="term" value="F:protein dimerization activity"/>
    <property type="evidence" value="ECO:0007669"/>
    <property type="project" value="InterPro"/>
</dbReference>
<dbReference type="Pfam" id="PF07730">
    <property type="entry name" value="HisKA_3"/>
    <property type="match status" value="1"/>
</dbReference>
<sequence length="728" mass="82356">MKLLIIDDDAAERALTIQVLSQQFADVEAVEIAGPDAFAHSMVQADFDGVVTEFRLAWTDGLALFRQIRRDHAVLPVIMLTRYGDEMLAAAAIKSGMADYIPKSHRRTLGDAITASLCKPDLPPLFQDKNDSLLLGILRLKSDYTYAMRIGPDNKPVFEWMSPSFKHIINCRDSINDAAAPLDGTGLAIHPNDTDIIQYRFAQLRAGFENIAEYRVIGNDGGCYWLKDYALPIRDPAHADVIRIYGSIQDLTRERATEEQLRLMQCAIESSSNGIVISGLADTDYGIIYANNAFLNLTGYRLEEIRGQNCRILNKHDHNQAEIAQLRTALHEGCDAHVVLRNYRKDGSLFWNEIHISPIRNQNNVITHFVGVQKDVTERCEMQALLSRKEAKLRAIFNNVFDGIFIIDQQGLIESINPSIEKIFGYQAHELIGQNITLLLTDPEWNWHDAYLGRTNNDSDQNVICAGHETYGLRKNRSKFPMDLSIIEINVDSRHLFICTVHDVSKHKQAEDALRKLSSHLELAREEERARIAREIHDELGSLLTVLKMDLSWLNKQLPADWVKCRAKTVNMTEQVDDAIQTVRKIITDLRPSILDHLGLLAAIEWHLEKIRQQTQMKCLLTMPEHPIDIDDKHSMAVFRIMQEALTNIIRHSMATVVIIKISVSGNNLQMYILDNGCGMTHAQINKHDHYGIKGMHERARYFGGELKLDGRPGQGVLLSLSMPIQAA</sequence>
<dbReference type="RefSeq" id="WP_088620490.1">
    <property type="nucleotide sequence ID" value="NZ_CP022129.1"/>
</dbReference>
<dbReference type="InterPro" id="IPR011006">
    <property type="entry name" value="CheY-like_superfamily"/>
</dbReference>
<feature type="domain" description="PAC" evidence="7">
    <location>
        <begin position="336"/>
        <end position="388"/>
    </location>
</feature>
<feature type="domain" description="Response regulatory" evidence="5">
    <location>
        <begin position="2"/>
        <end position="118"/>
    </location>
</feature>
<dbReference type="CDD" id="cd16917">
    <property type="entry name" value="HATPase_UhpB-NarQ-NarX-like"/>
    <property type="match status" value="1"/>
</dbReference>
<dbReference type="SMART" id="SM00091">
    <property type="entry name" value="PAS"/>
    <property type="match status" value="2"/>
</dbReference>
<dbReference type="Proteomes" id="UP000197019">
    <property type="component" value="Chromosome"/>
</dbReference>
<dbReference type="SMART" id="SM00448">
    <property type="entry name" value="REC"/>
    <property type="match status" value="1"/>
</dbReference>
<evidence type="ECO:0000313" key="9">
    <source>
        <dbReference type="Proteomes" id="UP000197019"/>
    </source>
</evidence>
<evidence type="ECO:0000256" key="3">
    <source>
        <dbReference type="ARBA" id="ARBA00023012"/>
    </source>
</evidence>
<dbReference type="PROSITE" id="PS50110">
    <property type="entry name" value="RESPONSE_REGULATORY"/>
    <property type="match status" value="1"/>
</dbReference>
<dbReference type="PROSITE" id="PS50112">
    <property type="entry name" value="PAS"/>
    <property type="match status" value="2"/>
</dbReference>
<dbReference type="InterPro" id="IPR001610">
    <property type="entry name" value="PAC"/>
</dbReference>
<accession>A0A1Z4C288</accession>
<dbReference type="Pfam" id="PF00072">
    <property type="entry name" value="Response_reg"/>
    <property type="match status" value="1"/>
</dbReference>
<proteinExistence type="predicted"/>
<keyword evidence="3" id="KW-0902">Two-component regulatory system</keyword>
<dbReference type="InterPro" id="IPR000014">
    <property type="entry name" value="PAS"/>
</dbReference>
<dbReference type="SUPFAM" id="SSF55785">
    <property type="entry name" value="PYP-like sensor domain (PAS domain)"/>
    <property type="match status" value="3"/>
</dbReference>
<keyword evidence="1" id="KW-0808">Transferase</keyword>
<dbReference type="InterPro" id="IPR035965">
    <property type="entry name" value="PAS-like_dom_sf"/>
</dbReference>
<dbReference type="PANTHER" id="PTHR24421">
    <property type="entry name" value="NITRATE/NITRITE SENSOR PROTEIN NARX-RELATED"/>
    <property type="match status" value="1"/>
</dbReference>
<feature type="domain" description="PAC" evidence="7">
    <location>
        <begin position="210"/>
        <end position="263"/>
    </location>
</feature>
<protein>
    <recommendedName>
        <fullName evidence="10">Histidine kinase</fullName>
    </recommendedName>
</protein>
<evidence type="ECO:0000259" key="6">
    <source>
        <dbReference type="PROSITE" id="PS50112"/>
    </source>
</evidence>
<evidence type="ECO:0000256" key="2">
    <source>
        <dbReference type="ARBA" id="ARBA00022777"/>
    </source>
</evidence>
<dbReference type="SMART" id="SM00086">
    <property type="entry name" value="PAC"/>
    <property type="match status" value="3"/>
</dbReference>
<dbReference type="Gene3D" id="3.30.450.20">
    <property type="entry name" value="PAS domain"/>
    <property type="match status" value="3"/>
</dbReference>
<dbReference type="NCBIfam" id="TIGR00229">
    <property type="entry name" value="sensory_box"/>
    <property type="match status" value="2"/>
</dbReference>
<reference evidence="8 9" key="1">
    <citation type="submission" date="2017-06" db="EMBL/GenBank/DDBJ databases">
        <title>Genome Sequencing of the methanotroph Methylovulum psychrotolerants str. HV10-M2 isolated from a high-altitude environment.</title>
        <authorList>
            <person name="Mateos-Rivera A."/>
        </authorList>
    </citation>
    <scope>NUCLEOTIDE SEQUENCE [LARGE SCALE GENOMIC DNA]</scope>
    <source>
        <strain evidence="8 9">HV10_M2</strain>
    </source>
</reference>
<dbReference type="InterPro" id="IPR050482">
    <property type="entry name" value="Sensor_HK_TwoCompSys"/>
</dbReference>
<evidence type="ECO:0000259" key="5">
    <source>
        <dbReference type="PROSITE" id="PS50110"/>
    </source>
</evidence>
<gene>
    <name evidence="8" type="ORF">CEK71_16975</name>
</gene>
<dbReference type="InterPro" id="IPR001789">
    <property type="entry name" value="Sig_transdc_resp-reg_receiver"/>
</dbReference>
<dbReference type="Gene3D" id="3.40.50.2300">
    <property type="match status" value="1"/>
</dbReference>
<evidence type="ECO:0000259" key="7">
    <source>
        <dbReference type="PROSITE" id="PS50113"/>
    </source>
</evidence>
<dbReference type="InterPro" id="IPR000700">
    <property type="entry name" value="PAS-assoc_C"/>
</dbReference>
<dbReference type="InterPro" id="IPR003594">
    <property type="entry name" value="HATPase_dom"/>
</dbReference>
<feature type="domain" description="PAS" evidence="6">
    <location>
        <begin position="389"/>
        <end position="444"/>
    </location>
</feature>
<dbReference type="SMART" id="SM00387">
    <property type="entry name" value="HATPase_c"/>
    <property type="match status" value="1"/>
</dbReference>
<evidence type="ECO:0000313" key="8">
    <source>
        <dbReference type="EMBL" id="ASF47619.1"/>
    </source>
</evidence>
<organism evidence="8 9">
    <name type="scientific">Methylovulum psychrotolerans</name>
    <dbReference type="NCBI Taxonomy" id="1704499"/>
    <lineage>
        <taxon>Bacteria</taxon>
        <taxon>Pseudomonadati</taxon>
        <taxon>Pseudomonadota</taxon>
        <taxon>Gammaproteobacteria</taxon>
        <taxon>Methylococcales</taxon>
        <taxon>Methylococcaceae</taxon>
        <taxon>Methylovulum</taxon>
    </lineage>
</organism>
<dbReference type="Gene3D" id="1.20.5.1930">
    <property type="match status" value="1"/>
</dbReference>
<dbReference type="KEGG" id="mpsy:CEK71_16975"/>
<dbReference type="PANTHER" id="PTHR24421:SF59">
    <property type="entry name" value="OXYGEN SENSOR HISTIDINE KINASE NREB"/>
    <property type="match status" value="1"/>
</dbReference>
<keyword evidence="2" id="KW-0418">Kinase</keyword>
<feature type="domain" description="PAS" evidence="6">
    <location>
        <begin position="282"/>
        <end position="333"/>
    </location>
</feature>
<dbReference type="Gene3D" id="3.30.565.10">
    <property type="entry name" value="Histidine kinase-like ATPase, C-terminal domain"/>
    <property type="match status" value="1"/>
</dbReference>
<dbReference type="PROSITE" id="PS50113">
    <property type="entry name" value="PAC"/>
    <property type="match status" value="2"/>
</dbReference>
<dbReference type="SUPFAM" id="SSF55874">
    <property type="entry name" value="ATPase domain of HSP90 chaperone/DNA topoisomerase II/histidine kinase"/>
    <property type="match status" value="1"/>
</dbReference>
<keyword evidence="9" id="KW-1185">Reference proteome</keyword>
<dbReference type="CDD" id="cd00130">
    <property type="entry name" value="PAS"/>
    <property type="match status" value="2"/>
</dbReference>
<dbReference type="InterPro" id="IPR011712">
    <property type="entry name" value="Sig_transdc_His_kin_sub3_dim/P"/>
</dbReference>
<comment type="caution">
    <text evidence="4">Lacks conserved residue(s) required for the propagation of feature annotation.</text>
</comment>
<dbReference type="Pfam" id="PF13426">
    <property type="entry name" value="PAS_9"/>
    <property type="match status" value="2"/>
</dbReference>
<dbReference type="GO" id="GO:0016020">
    <property type="term" value="C:membrane"/>
    <property type="evidence" value="ECO:0007669"/>
    <property type="project" value="InterPro"/>
</dbReference>
<dbReference type="Pfam" id="PF02518">
    <property type="entry name" value="HATPase_c"/>
    <property type="match status" value="1"/>
</dbReference>
<evidence type="ECO:0000256" key="4">
    <source>
        <dbReference type="PROSITE-ProRule" id="PRU00169"/>
    </source>
</evidence>
<name>A0A1Z4C288_9GAMM</name>
<dbReference type="GO" id="GO:0000155">
    <property type="term" value="F:phosphorelay sensor kinase activity"/>
    <property type="evidence" value="ECO:0007669"/>
    <property type="project" value="InterPro"/>
</dbReference>